<dbReference type="EMBL" id="CAKLDM010000002">
    <property type="protein sequence ID" value="CAH0541884.1"/>
    <property type="molecule type" value="Genomic_DNA"/>
</dbReference>
<gene>
    <name evidence="2" type="ORF">VMF7928_03912</name>
</gene>
<dbReference type="Pfam" id="PF14691">
    <property type="entry name" value="Fer4_20"/>
    <property type="match status" value="1"/>
</dbReference>
<dbReference type="Pfam" id="PF13510">
    <property type="entry name" value="Fer2_4"/>
    <property type="match status" value="1"/>
</dbReference>
<keyword evidence="3" id="KW-1185">Reference proteome</keyword>
<dbReference type="InterPro" id="IPR036188">
    <property type="entry name" value="FAD/NAD-bd_sf"/>
</dbReference>
<dbReference type="SUPFAM" id="SSF51971">
    <property type="entry name" value="Nucleotide-binding domain"/>
    <property type="match status" value="1"/>
</dbReference>
<reference evidence="2" key="1">
    <citation type="submission" date="2021-11" db="EMBL/GenBank/DDBJ databases">
        <authorList>
            <person name="Rodrigo-Torres L."/>
            <person name="Arahal R. D."/>
            <person name="Lucena T."/>
        </authorList>
    </citation>
    <scope>NUCLEOTIDE SEQUENCE</scope>
    <source>
        <strain evidence="2">CECT 7928</strain>
    </source>
</reference>
<sequence length="630" mass="69055">MVEITLDGKKCLVESKQNLLDVAKSQGLDIPCLCGVDGLGNDCGLCVVEVNGQGYTKASNVIATRGICVVTESSSLAKLRKRRLEEILSAPNASCSVPPCQVACPAKVDIQVYLAYIAQNEHRKAIEVIKKTLPMPLSIGRVCPAFCEADCHRAKVDEPIAIRHLKRHAADLDLSSYEAYTPESKPAKDKKIAIVGGGPGGLSCGYFLSNEGYQVTVFESMPKAGGWLRYGIPEYRLPKAVLDKEIELMCANGMQIQTNQKLGVDFELSDLSAEYDAVCLAVGASLASEMRYTGSDLKGCYLGVDFLKDQATENQYSVGKKVAVIGGGNTAIDCARTALRKGAETTLIYRRTRSEMPAEDYEIEEAEHEGVKFHFLTNPVENIADEMGRVHQVKLEKMALGEPDASGRRSPQSTGEYFTEEFDTVIAAVSQKADLSFAEDDSLPLDISRWNTINVEEETMHTGAKNIFAIGDVRRGPATAIEAIADGRVAAKGIDTYLGGDMEKLYVESFRARNLERTHLINTDHVDRLTNAIRSMSPGKGKEQIEANLNQLLKKFMRVKVSELTIDQRHLSFDEVEKGFSNQAAIDEAKRCLSCGCNEGNDCKLRRYSTDYQVDKKNISSGQPRVIAMS</sequence>
<proteinExistence type="predicted"/>
<dbReference type="Gene3D" id="1.10.1060.10">
    <property type="entry name" value="Alpha-helical ferredoxin"/>
    <property type="match status" value="1"/>
</dbReference>
<dbReference type="InterPro" id="IPR001041">
    <property type="entry name" value="2Fe-2S_ferredoxin-type"/>
</dbReference>
<dbReference type="Pfam" id="PF07992">
    <property type="entry name" value="Pyr_redox_2"/>
    <property type="match status" value="1"/>
</dbReference>
<dbReference type="RefSeq" id="WP_237363349.1">
    <property type="nucleotide sequence ID" value="NZ_CAKLDM010000002.1"/>
</dbReference>
<dbReference type="Proteomes" id="UP000838748">
    <property type="component" value="Unassembled WGS sequence"/>
</dbReference>
<dbReference type="SUPFAM" id="SSF54292">
    <property type="entry name" value="2Fe-2S ferredoxin-like"/>
    <property type="match status" value="1"/>
</dbReference>
<name>A0ABM9A944_9VIBR</name>
<dbReference type="PANTHER" id="PTHR42783:SF3">
    <property type="entry name" value="GLUTAMATE SYNTHASE [NADPH] SMALL CHAIN-RELATED"/>
    <property type="match status" value="1"/>
</dbReference>
<dbReference type="PRINTS" id="PR00419">
    <property type="entry name" value="ADXRDTASE"/>
</dbReference>
<dbReference type="InterPro" id="IPR036010">
    <property type="entry name" value="2Fe-2S_ferredoxin-like_sf"/>
</dbReference>
<evidence type="ECO:0000259" key="1">
    <source>
        <dbReference type="PROSITE" id="PS51085"/>
    </source>
</evidence>
<evidence type="ECO:0000313" key="3">
    <source>
        <dbReference type="Proteomes" id="UP000838748"/>
    </source>
</evidence>
<feature type="domain" description="2Fe-2S ferredoxin-type" evidence="1">
    <location>
        <begin position="1"/>
        <end position="75"/>
    </location>
</feature>
<dbReference type="PROSITE" id="PS51085">
    <property type="entry name" value="2FE2S_FER_2"/>
    <property type="match status" value="1"/>
</dbReference>
<organism evidence="2 3">
    <name type="scientific">Vibrio marisflavi CECT 7928</name>
    <dbReference type="NCBI Taxonomy" id="634439"/>
    <lineage>
        <taxon>Bacteria</taxon>
        <taxon>Pseudomonadati</taxon>
        <taxon>Pseudomonadota</taxon>
        <taxon>Gammaproteobacteria</taxon>
        <taxon>Vibrionales</taxon>
        <taxon>Vibrionaceae</taxon>
        <taxon>Vibrio</taxon>
    </lineage>
</organism>
<dbReference type="PANTHER" id="PTHR42783">
    <property type="entry name" value="GLUTAMATE SYNTHASE [NADPH] SMALL CHAIN"/>
    <property type="match status" value="1"/>
</dbReference>
<dbReference type="EC" id="1.18.1.2" evidence="2"/>
<dbReference type="InterPro" id="IPR028261">
    <property type="entry name" value="DPD_II"/>
</dbReference>
<comment type="caution">
    <text evidence="2">The sequence shown here is derived from an EMBL/GenBank/DDBJ whole genome shotgun (WGS) entry which is preliminary data.</text>
</comment>
<dbReference type="SUPFAM" id="SSF46548">
    <property type="entry name" value="alpha-helical ferredoxin"/>
    <property type="match status" value="2"/>
</dbReference>
<dbReference type="GO" id="GO:0004324">
    <property type="term" value="F:ferredoxin-NADP+ reductase activity"/>
    <property type="evidence" value="ECO:0007669"/>
    <property type="project" value="UniProtKB-EC"/>
</dbReference>
<protein>
    <submittedName>
        <fullName evidence="2">Ferredoxin--NADP reductase</fullName>
        <ecNumber evidence="2">1.18.1.2</ecNumber>
    </submittedName>
</protein>
<dbReference type="InterPro" id="IPR023753">
    <property type="entry name" value="FAD/NAD-binding_dom"/>
</dbReference>
<dbReference type="CDD" id="cd00207">
    <property type="entry name" value="fer2"/>
    <property type="match status" value="1"/>
</dbReference>
<dbReference type="Gene3D" id="3.50.50.60">
    <property type="entry name" value="FAD/NAD(P)-binding domain"/>
    <property type="match status" value="2"/>
</dbReference>
<keyword evidence="2" id="KW-0560">Oxidoreductase</keyword>
<accession>A0ABM9A944</accession>
<dbReference type="InterPro" id="IPR009051">
    <property type="entry name" value="Helical_ferredxn"/>
</dbReference>
<evidence type="ECO:0000313" key="2">
    <source>
        <dbReference type="EMBL" id="CAH0541884.1"/>
    </source>
</evidence>